<keyword evidence="5" id="KW-1185">Reference proteome</keyword>
<evidence type="ECO:0008006" key="6">
    <source>
        <dbReference type="Google" id="ProtNLM"/>
    </source>
</evidence>
<gene>
    <name evidence="4" type="ORF">TTHERM_00214810</name>
</gene>
<name>Q22N53_TETTS</name>
<dbReference type="OrthoDB" id="10550029at2759"/>
<dbReference type="GO" id="GO:0048471">
    <property type="term" value="C:perinuclear region of cytoplasm"/>
    <property type="evidence" value="ECO:0007669"/>
    <property type="project" value="TreeGrafter"/>
</dbReference>
<dbReference type="GO" id="GO:0005096">
    <property type="term" value="F:GTPase activator activity"/>
    <property type="evidence" value="ECO:0007669"/>
    <property type="project" value="UniProtKB-KW"/>
</dbReference>
<dbReference type="GeneID" id="7829082"/>
<dbReference type="GO" id="GO:0005634">
    <property type="term" value="C:nucleus"/>
    <property type="evidence" value="ECO:0007669"/>
    <property type="project" value="TreeGrafter"/>
</dbReference>
<dbReference type="GO" id="GO:0006913">
    <property type="term" value="P:nucleocytoplasmic transport"/>
    <property type="evidence" value="ECO:0007669"/>
    <property type="project" value="TreeGrafter"/>
</dbReference>
<keyword evidence="3" id="KW-0677">Repeat</keyword>
<dbReference type="OMA" id="IANNCAC"/>
<evidence type="ECO:0000256" key="3">
    <source>
        <dbReference type="ARBA" id="ARBA00022737"/>
    </source>
</evidence>
<dbReference type="PANTHER" id="PTHR24113">
    <property type="entry name" value="RAN GTPASE-ACTIVATING PROTEIN 1"/>
    <property type="match status" value="1"/>
</dbReference>
<dbReference type="PANTHER" id="PTHR24113:SF12">
    <property type="entry name" value="RAN GTPASE-ACTIVATING PROTEIN 1"/>
    <property type="match status" value="1"/>
</dbReference>
<dbReference type="HOGENOM" id="CLU_812584_0_0_1"/>
<dbReference type="KEGG" id="tet:TTHERM_00214810"/>
<dbReference type="AlphaFoldDB" id="Q22N53"/>
<evidence type="ECO:0000313" key="4">
    <source>
        <dbReference type="EMBL" id="EAR86932.2"/>
    </source>
</evidence>
<keyword evidence="1" id="KW-0343">GTPase activation</keyword>
<evidence type="ECO:0000256" key="1">
    <source>
        <dbReference type="ARBA" id="ARBA00022468"/>
    </source>
</evidence>
<dbReference type="EMBL" id="GG662857">
    <property type="protein sequence ID" value="EAR86932.2"/>
    <property type="molecule type" value="Genomic_DNA"/>
</dbReference>
<dbReference type="SUPFAM" id="SSF52047">
    <property type="entry name" value="RNI-like"/>
    <property type="match status" value="1"/>
</dbReference>
<reference evidence="5" key="1">
    <citation type="journal article" date="2006" name="PLoS Biol.">
        <title>Macronuclear genome sequence of the ciliate Tetrahymena thermophila, a model eukaryote.</title>
        <authorList>
            <person name="Eisen J.A."/>
            <person name="Coyne R.S."/>
            <person name="Wu M."/>
            <person name="Wu D."/>
            <person name="Thiagarajan M."/>
            <person name="Wortman J.R."/>
            <person name="Badger J.H."/>
            <person name="Ren Q."/>
            <person name="Amedeo P."/>
            <person name="Jones K.M."/>
            <person name="Tallon L.J."/>
            <person name="Delcher A.L."/>
            <person name="Salzberg S.L."/>
            <person name="Silva J.C."/>
            <person name="Haas B.J."/>
            <person name="Majoros W.H."/>
            <person name="Farzad M."/>
            <person name="Carlton J.M."/>
            <person name="Smith R.K. Jr."/>
            <person name="Garg J."/>
            <person name="Pearlman R.E."/>
            <person name="Karrer K.M."/>
            <person name="Sun L."/>
            <person name="Manning G."/>
            <person name="Elde N.C."/>
            <person name="Turkewitz A.P."/>
            <person name="Asai D.J."/>
            <person name="Wilkes D.E."/>
            <person name="Wang Y."/>
            <person name="Cai H."/>
            <person name="Collins K."/>
            <person name="Stewart B.A."/>
            <person name="Lee S.R."/>
            <person name="Wilamowska K."/>
            <person name="Weinberg Z."/>
            <person name="Ruzzo W.L."/>
            <person name="Wloga D."/>
            <person name="Gaertig J."/>
            <person name="Frankel J."/>
            <person name="Tsao C.-C."/>
            <person name="Gorovsky M.A."/>
            <person name="Keeling P.J."/>
            <person name="Waller R.F."/>
            <person name="Patron N.J."/>
            <person name="Cherry J.M."/>
            <person name="Stover N.A."/>
            <person name="Krieger C.J."/>
            <person name="del Toro C."/>
            <person name="Ryder H.F."/>
            <person name="Williamson S.C."/>
            <person name="Barbeau R.A."/>
            <person name="Hamilton E.P."/>
            <person name="Orias E."/>
        </authorList>
    </citation>
    <scope>NUCLEOTIDE SEQUENCE [LARGE SCALE GENOMIC DNA]</scope>
    <source>
        <strain evidence="5">SB210</strain>
    </source>
</reference>
<protein>
    <recommendedName>
        <fullName evidence="6">Kinase domain protein</fullName>
    </recommendedName>
</protein>
<proteinExistence type="predicted"/>
<dbReference type="GO" id="GO:0005829">
    <property type="term" value="C:cytosol"/>
    <property type="evidence" value="ECO:0007669"/>
    <property type="project" value="TreeGrafter"/>
</dbReference>
<dbReference type="RefSeq" id="XP_001007177.2">
    <property type="nucleotide sequence ID" value="XM_001007177.3"/>
</dbReference>
<keyword evidence="2" id="KW-0433">Leucine-rich repeat</keyword>
<dbReference type="Gene3D" id="3.80.10.10">
    <property type="entry name" value="Ribonuclease Inhibitor"/>
    <property type="match status" value="1"/>
</dbReference>
<evidence type="ECO:0000256" key="2">
    <source>
        <dbReference type="ARBA" id="ARBA00022614"/>
    </source>
</evidence>
<dbReference type="InParanoid" id="Q22N53"/>
<dbReference type="Proteomes" id="UP000009168">
    <property type="component" value="Unassembled WGS sequence"/>
</dbReference>
<dbReference type="InterPro" id="IPR032675">
    <property type="entry name" value="LRR_dom_sf"/>
</dbReference>
<dbReference type="GO" id="GO:0031267">
    <property type="term" value="F:small GTPase binding"/>
    <property type="evidence" value="ECO:0007669"/>
    <property type="project" value="TreeGrafter"/>
</dbReference>
<evidence type="ECO:0000313" key="5">
    <source>
        <dbReference type="Proteomes" id="UP000009168"/>
    </source>
</evidence>
<organism evidence="4 5">
    <name type="scientific">Tetrahymena thermophila (strain SB210)</name>
    <dbReference type="NCBI Taxonomy" id="312017"/>
    <lineage>
        <taxon>Eukaryota</taxon>
        <taxon>Sar</taxon>
        <taxon>Alveolata</taxon>
        <taxon>Ciliophora</taxon>
        <taxon>Intramacronucleata</taxon>
        <taxon>Oligohymenophorea</taxon>
        <taxon>Hymenostomatida</taxon>
        <taxon>Tetrahymenina</taxon>
        <taxon>Tetrahymenidae</taxon>
        <taxon>Tetrahymena</taxon>
    </lineage>
</organism>
<dbReference type="InterPro" id="IPR027038">
    <property type="entry name" value="RanGap"/>
</dbReference>
<accession>Q22N53</accession>
<sequence>MLGLQPPRIQTSLDDVLDIAEDVMKKFMFEFRKAAIKELEDITKTEKTCVREQIRNIAKVRFQEFALVIKEPLTQVIKTIREDAAKIEPKRPLDANKILYPLHGPRSQQDRIQSAPNINRDVKIVSTSERGFVINELKFNKLQEFITYPKDVRQVQRLSVELDSQGIGDNGLPHFGRILGMYHGCRSLILNLSTNSITQKGAELLGQGMFELKNLVYLNLNLYNNKVKQKGMNVIIEPIANNCACLRELRVELACNQIGSGGMADLGVHLLNIRSLDKLWLGLYDNQIYDDGMKNYLNSFAKCQAYTTFTIDLRLNPIQKSLIEKLKTYIKHKKINNFELQC</sequence>
<dbReference type="eggNOG" id="ENOG502SVJ4">
    <property type="taxonomic scope" value="Eukaryota"/>
</dbReference>